<keyword evidence="1" id="KW-0812">Transmembrane</keyword>
<dbReference type="AlphaFoldDB" id="A0A1D3JHB0"/>
<sequence>MSSYCSDRRTRFLFLKIPVTLNSMIRKNSFASTLEESKKKKVNKRNMSNNLVFLSIFNILLFGLLFRLEQQDKDFKESTESFKAAFSNFIGSRKLSDRFFGKTVDNENGNLEEEEDIVLNNKLELKEHKNYYVPLNYINNNLSETFEDTPNYETVRKNEKQKKKIINNCDYEHYDVDNLEYLSELTEDDVNKRIISLGEYVDVKDMFVLWNYTNGFERIKYINMQKNIIQYCEDLATITNIPRKVKTEEWTKVYYFMKDELFYKEREFYKEFYDFLQNGPCQTKVFVQFINDMKLEWRNFRRGINSVCMEMINSEFNCY</sequence>
<dbReference type="GeneID" id="39865977"/>
<evidence type="ECO:0000259" key="2">
    <source>
        <dbReference type="Pfam" id="PF09687"/>
    </source>
</evidence>
<dbReference type="Gene3D" id="6.10.280.180">
    <property type="entry name" value="Plasmodium RESA, N-terminal helical domain"/>
    <property type="match status" value="1"/>
</dbReference>
<dbReference type="Pfam" id="PF09687">
    <property type="entry name" value="PRESAN"/>
    <property type="match status" value="1"/>
</dbReference>
<name>A0A1D3JHB0_PLAMA</name>
<accession>A0A1D3JHB0</accession>
<dbReference type="InterPro" id="IPR019111">
    <property type="entry name" value="PRESA_N"/>
</dbReference>
<evidence type="ECO:0000256" key="1">
    <source>
        <dbReference type="SAM" id="Phobius"/>
    </source>
</evidence>
<dbReference type="Proteomes" id="UP000219813">
    <property type="component" value="Unassembled WGS sequence"/>
</dbReference>
<dbReference type="PANTHER" id="PTHR36193">
    <property type="entry name" value="PHISTB DOMAIN-CONTAINING RESA-LIKE PROTEIN 1"/>
    <property type="match status" value="1"/>
</dbReference>
<keyword evidence="4" id="KW-1185">Reference proteome</keyword>
<protein>
    <recommendedName>
        <fullName evidence="2">Plasmodium RESA N-terminal domain-containing protein</fullName>
    </recommendedName>
</protein>
<dbReference type="VEuPathDB" id="PlasmoDB:PmUG01_00051500"/>
<dbReference type="PANTHER" id="PTHR36193:SF23">
    <property type="entry name" value="PHISTB DOMAIN-CONTAINING RESA-LIKE PROTEIN 1"/>
    <property type="match status" value="1"/>
</dbReference>
<dbReference type="EMBL" id="FLRL01000019">
    <property type="protein sequence ID" value="SBT85692.1"/>
    <property type="molecule type" value="Genomic_DNA"/>
</dbReference>
<dbReference type="NCBIfam" id="TIGR01639">
    <property type="entry name" value="P_fal_TIGR01639"/>
    <property type="match status" value="1"/>
</dbReference>
<evidence type="ECO:0000313" key="4">
    <source>
        <dbReference type="Proteomes" id="UP000219813"/>
    </source>
</evidence>
<gene>
    <name evidence="3" type="primary">PmUG01_00051500</name>
    <name evidence="3" type="ORF">PMUG01_00051500</name>
</gene>
<evidence type="ECO:0000313" key="3">
    <source>
        <dbReference type="EMBL" id="SBT85692.1"/>
    </source>
</evidence>
<feature type="domain" description="Plasmodium RESA N-terminal" evidence="2">
    <location>
        <begin position="184"/>
        <end position="306"/>
    </location>
</feature>
<dbReference type="InterPro" id="IPR006526">
    <property type="entry name" value="Export_prot_PHISTa/b/c"/>
</dbReference>
<organism evidence="3 4">
    <name type="scientific">Plasmodium malariae</name>
    <dbReference type="NCBI Taxonomy" id="5858"/>
    <lineage>
        <taxon>Eukaryota</taxon>
        <taxon>Sar</taxon>
        <taxon>Alveolata</taxon>
        <taxon>Apicomplexa</taxon>
        <taxon>Aconoidasida</taxon>
        <taxon>Haemosporida</taxon>
        <taxon>Plasmodiidae</taxon>
        <taxon>Plasmodium</taxon>
        <taxon>Plasmodium (Plasmodium)</taxon>
    </lineage>
</organism>
<feature type="transmembrane region" description="Helical" evidence="1">
    <location>
        <begin position="47"/>
        <end position="66"/>
    </location>
</feature>
<reference evidence="3 4" key="1">
    <citation type="submission" date="2016-06" db="EMBL/GenBank/DDBJ databases">
        <authorList>
            <consortium name="Pathogen Informatics"/>
        </authorList>
    </citation>
    <scope>NUCLEOTIDE SEQUENCE [LARGE SCALE GENOMIC DNA]</scope>
</reference>
<proteinExistence type="predicted"/>
<dbReference type="OrthoDB" id="384212at2759"/>
<dbReference type="KEGG" id="pmal:PMUG01_00051500"/>
<dbReference type="InterPro" id="IPR044885">
    <property type="entry name" value="PRESA_N_sf"/>
</dbReference>
<keyword evidence="1" id="KW-0472">Membrane</keyword>
<dbReference type="RefSeq" id="XP_028859047.1">
    <property type="nucleotide sequence ID" value="XM_029004211.1"/>
</dbReference>
<keyword evidence="1" id="KW-1133">Transmembrane helix</keyword>